<protein>
    <submittedName>
        <fullName evidence="3">Acetyl-CoA:oxalate CoA-transferase</fullName>
    </submittedName>
</protein>
<dbReference type="InterPro" id="IPR003673">
    <property type="entry name" value="CoA-Trfase_fam_III"/>
</dbReference>
<dbReference type="Gene3D" id="3.40.50.10540">
    <property type="entry name" value="Crotonobetainyl-coa:carnitine coa-transferase, domain 1"/>
    <property type="match status" value="1"/>
</dbReference>
<sequence length="397" mass="42293">MEPTTEQDLPLSGIRVLDLSRVLAGPWCGQVLADLGADVIKVEHPERGDDTRDWGVATSPGNTTYFDSVNRNKRSLGLDLATEEGADLARRIAAGCDVLIQNFKRGGADKLGLGYARLSAENPGLVYCSVAGYVGDGPEADRPGYDLVVQGESGLMALNGRPEEPPLKFGVAAVDLFTGQYAAQAVLAALLQRHRTGRGRHVEMALYDSGLSLTSYVGLAALALGRDPERVGNAHPAIVPYGVFEAADGPLVITVGNNGQYRRFCTVIGREDLAADPDFATNLGRSRHRARLAPEIDRELTRIPRAALIEALRAAGIPCGEVAGLHEAFRSERTAQAGMLHAGRSPVLAPPYRLDGDRPPVRRPPPSLGEHTDALLTELGLDSEHIADLRARGVVAG</sequence>
<dbReference type="InterPro" id="IPR023606">
    <property type="entry name" value="CoA-Trfase_III_dom_1_sf"/>
</dbReference>
<name>A0ABQ4QL30_9HYPH</name>
<dbReference type="PANTHER" id="PTHR48207">
    <property type="entry name" value="SUCCINATE--HYDROXYMETHYLGLUTARATE COA-TRANSFERASE"/>
    <property type="match status" value="1"/>
</dbReference>
<keyword evidence="1" id="KW-0808">Transferase</keyword>
<gene>
    <name evidence="3" type="primary">uctC</name>
    <name evidence="3" type="ORF">AFCDBAGC_3342</name>
</gene>
<dbReference type="SUPFAM" id="SSF89796">
    <property type="entry name" value="CoA-transferase family III (CaiB/BaiF)"/>
    <property type="match status" value="1"/>
</dbReference>
<dbReference type="InterPro" id="IPR050483">
    <property type="entry name" value="CoA-transferase_III_domain"/>
</dbReference>
<dbReference type="Proteomes" id="UP001055117">
    <property type="component" value="Unassembled WGS sequence"/>
</dbReference>
<proteinExistence type="predicted"/>
<evidence type="ECO:0000256" key="1">
    <source>
        <dbReference type="ARBA" id="ARBA00022679"/>
    </source>
</evidence>
<accession>A0ABQ4QL30</accession>
<dbReference type="Pfam" id="PF02515">
    <property type="entry name" value="CoA_transf_3"/>
    <property type="match status" value="1"/>
</dbReference>
<reference evidence="3 4" key="1">
    <citation type="journal article" date="2021" name="Front. Microbiol.">
        <title>Comprehensive Comparative Genomics and Phenotyping of Methylobacterium Species.</title>
        <authorList>
            <person name="Alessa O."/>
            <person name="Ogura Y."/>
            <person name="Fujitani Y."/>
            <person name="Takami H."/>
            <person name="Hayashi T."/>
            <person name="Sahin N."/>
            <person name="Tani A."/>
        </authorList>
    </citation>
    <scope>NUCLEOTIDE SEQUENCE [LARGE SCALE GENOMIC DNA]</scope>
    <source>
        <strain evidence="3 4">DSM 23679</strain>
    </source>
</reference>
<evidence type="ECO:0000313" key="3">
    <source>
        <dbReference type="EMBL" id="GJD45469.1"/>
    </source>
</evidence>
<dbReference type="RefSeq" id="WP_147827942.1">
    <property type="nucleotide sequence ID" value="NZ_BPQG01000051.1"/>
</dbReference>
<dbReference type="PANTHER" id="PTHR48207:SF3">
    <property type="entry name" value="SUCCINATE--HYDROXYMETHYLGLUTARATE COA-TRANSFERASE"/>
    <property type="match status" value="1"/>
</dbReference>
<dbReference type="EMBL" id="BPQG01000051">
    <property type="protein sequence ID" value="GJD45469.1"/>
    <property type="molecule type" value="Genomic_DNA"/>
</dbReference>
<feature type="region of interest" description="Disordered" evidence="2">
    <location>
        <begin position="348"/>
        <end position="371"/>
    </location>
</feature>
<comment type="caution">
    <text evidence="3">The sequence shown here is derived from an EMBL/GenBank/DDBJ whole genome shotgun (WGS) entry which is preliminary data.</text>
</comment>
<keyword evidence="4" id="KW-1185">Reference proteome</keyword>
<organism evidence="3 4">
    <name type="scientific">Methylobacterium cerastii</name>
    <dbReference type="NCBI Taxonomy" id="932741"/>
    <lineage>
        <taxon>Bacteria</taxon>
        <taxon>Pseudomonadati</taxon>
        <taxon>Pseudomonadota</taxon>
        <taxon>Alphaproteobacteria</taxon>
        <taxon>Hyphomicrobiales</taxon>
        <taxon>Methylobacteriaceae</taxon>
        <taxon>Methylobacterium</taxon>
    </lineage>
</organism>
<evidence type="ECO:0000313" key="4">
    <source>
        <dbReference type="Proteomes" id="UP001055117"/>
    </source>
</evidence>
<dbReference type="Gene3D" id="3.30.1540.10">
    <property type="entry name" value="formyl-coa transferase, domain 3"/>
    <property type="match status" value="1"/>
</dbReference>
<dbReference type="InterPro" id="IPR044855">
    <property type="entry name" value="CoA-Trfase_III_dom3_sf"/>
</dbReference>
<evidence type="ECO:0000256" key="2">
    <source>
        <dbReference type="SAM" id="MobiDB-lite"/>
    </source>
</evidence>